<dbReference type="InterPro" id="IPR057727">
    <property type="entry name" value="WCX_dom"/>
</dbReference>
<dbReference type="InterPro" id="IPR013196">
    <property type="entry name" value="HTH_11"/>
</dbReference>
<feature type="domain" description="Helix-turn-helix type 11" evidence="1">
    <location>
        <begin position="9"/>
        <end position="45"/>
    </location>
</feature>
<gene>
    <name evidence="4" type="ORF">CJ669_09790</name>
</gene>
<dbReference type="InterPro" id="IPR036388">
    <property type="entry name" value="WH-like_DNA-bd_sf"/>
</dbReference>
<dbReference type="Gene3D" id="1.10.10.10">
    <property type="entry name" value="Winged helix-like DNA-binding domain superfamily/Winged helix DNA-binding domain"/>
    <property type="match status" value="1"/>
</dbReference>
<sequence>MEHDKLATRLSLIIYKLNQGERLTIESLANEFGVSKRTIERDIARFSYFDIKKEGKEFFLDELAVGKLNFDDIKNFAIFSGIKSLFPSLTNQFLKDILNEKINRAYMVQNSGFEDIQEKQQLFENLSTAIIEEKSVSFIYNDKKRVVNPYKLINTNGIWYLSALENNTIKTYTFSKIKSLRISSDKFVVDKNILKEIEKSEINFLSKESKEVHLKIQNSAKEYFLRKKVLSNMKIIDNTDEYFVVSTNVSFDDEILNIVKQWIPYIEIVKPIELQEKLEDILKKYLTK</sequence>
<dbReference type="Proteomes" id="UP000239065">
    <property type="component" value="Unassembled WGS sequence"/>
</dbReference>
<comment type="caution">
    <text evidence="4">The sequence shown here is derived from an EMBL/GenBank/DDBJ whole genome shotgun (WGS) entry which is preliminary data.</text>
</comment>
<dbReference type="InterPro" id="IPR051534">
    <property type="entry name" value="CBASS_pafABC_assoc_protein"/>
</dbReference>
<name>A0A2S9SKA3_9BACT</name>
<dbReference type="Pfam" id="PF25583">
    <property type="entry name" value="WCX"/>
    <property type="match status" value="1"/>
</dbReference>
<dbReference type="InterPro" id="IPR026881">
    <property type="entry name" value="WYL_dom"/>
</dbReference>
<accession>A0A2S9SKA3</accession>
<evidence type="ECO:0000259" key="3">
    <source>
        <dbReference type="Pfam" id="PF25583"/>
    </source>
</evidence>
<dbReference type="InterPro" id="IPR036390">
    <property type="entry name" value="WH_DNA-bd_sf"/>
</dbReference>
<protein>
    <submittedName>
        <fullName evidence="4">Transcriptional regulator</fullName>
    </submittedName>
</protein>
<dbReference type="Pfam" id="PF08279">
    <property type="entry name" value="HTH_11"/>
    <property type="match status" value="1"/>
</dbReference>
<proteinExistence type="predicted"/>
<reference evidence="4 5" key="1">
    <citation type="submission" date="2017-09" db="EMBL/GenBank/DDBJ databases">
        <title>Reassesment of A. cryaerophilus.</title>
        <authorList>
            <person name="Perez-Cataluna A."/>
            <person name="Collado L."/>
            <person name="Salgado O."/>
            <person name="Lefinanco V."/>
            <person name="Figueras M.J."/>
        </authorList>
    </citation>
    <scope>NUCLEOTIDE SEQUENCE [LARGE SCALE GENOMIC DNA]</scope>
    <source>
        <strain evidence="4 5">LMG 9861</strain>
    </source>
</reference>
<evidence type="ECO:0000313" key="5">
    <source>
        <dbReference type="Proteomes" id="UP000239065"/>
    </source>
</evidence>
<dbReference type="PROSITE" id="PS52050">
    <property type="entry name" value="WYL"/>
    <property type="match status" value="1"/>
</dbReference>
<dbReference type="SUPFAM" id="SSF46785">
    <property type="entry name" value="Winged helix' DNA-binding domain"/>
    <property type="match status" value="1"/>
</dbReference>
<dbReference type="EMBL" id="NXGJ01000016">
    <property type="protein sequence ID" value="PRM87003.1"/>
    <property type="molecule type" value="Genomic_DNA"/>
</dbReference>
<feature type="domain" description="WCX" evidence="3">
    <location>
        <begin position="211"/>
        <end position="286"/>
    </location>
</feature>
<dbReference type="Pfam" id="PF13280">
    <property type="entry name" value="WYL"/>
    <property type="match status" value="1"/>
</dbReference>
<evidence type="ECO:0000259" key="1">
    <source>
        <dbReference type="Pfam" id="PF08279"/>
    </source>
</evidence>
<evidence type="ECO:0000259" key="2">
    <source>
        <dbReference type="Pfam" id="PF13280"/>
    </source>
</evidence>
<dbReference type="RefSeq" id="WP_105909771.1">
    <property type="nucleotide sequence ID" value="NZ_NXGJ01000016.1"/>
</dbReference>
<organism evidence="4 5">
    <name type="scientific">Aliarcobacter cryaerophilus</name>
    <dbReference type="NCBI Taxonomy" id="28198"/>
    <lineage>
        <taxon>Bacteria</taxon>
        <taxon>Pseudomonadati</taxon>
        <taxon>Campylobacterota</taxon>
        <taxon>Epsilonproteobacteria</taxon>
        <taxon>Campylobacterales</taxon>
        <taxon>Arcobacteraceae</taxon>
        <taxon>Aliarcobacter</taxon>
    </lineage>
</organism>
<dbReference type="AlphaFoldDB" id="A0A2S9SKA3"/>
<evidence type="ECO:0000313" key="4">
    <source>
        <dbReference type="EMBL" id="PRM87003.1"/>
    </source>
</evidence>
<dbReference type="PANTHER" id="PTHR34580:SF1">
    <property type="entry name" value="PROTEIN PAFC"/>
    <property type="match status" value="1"/>
</dbReference>
<feature type="domain" description="WYL" evidence="2">
    <location>
        <begin position="122"/>
        <end position="182"/>
    </location>
</feature>
<dbReference type="PANTHER" id="PTHR34580">
    <property type="match status" value="1"/>
</dbReference>